<dbReference type="SMART" id="SM00382">
    <property type="entry name" value="AAA"/>
    <property type="match status" value="1"/>
</dbReference>
<protein>
    <submittedName>
        <fullName evidence="6">Methionine ABC transporter ATP-binding protein</fullName>
    </submittedName>
</protein>
<feature type="domain" description="ABC transporter" evidence="5">
    <location>
        <begin position="5"/>
        <end position="235"/>
    </location>
</feature>
<dbReference type="SUPFAM" id="SSF52540">
    <property type="entry name" value="P-loop containing nucleoside triphosphate hydrolases"/>
    <property type="match status" value="1"/>
</dbReference>
<keyword evidence="3" id="KW-0547">Nucleotide-binding</keyword>
<accession>A0A348WQH3</accession>
<dbReference type="GO" id="GO:0016887">
    <property type="term" value="F:ATP hydrolysis activity"/>
    <property type="evidence" value="ECO:0007669"/>
    <property type="project" value="InterPro"/>
</dbReference>
<comment type="caution">
    <text evidence="6">The sequence shown here is derived from an EMBL/GenBank/DDBJ whole genome shotgun (WGS) entry which is preliminary data.</text>
</comment>
<comment type="similarity">
    <text evidence="1">Belongs to the ABC transporter superfamily.</text>
</comment>
<evidence type="ECO:0000313" key="7">
    <source>
        <dbReference type="Proteomes" id="UP000262878"/>
    </source>
</evidence>
<dbReference type="PANTHER" id="PTHR42798">
    <property type="entry name" value="LIPOPROTEIN-RELEASING SYSTEM ATP-BINDING PROTEIN LOLD"/>
    <property type="match status" value="1"/>
</dbReference>
<evidence type="ECO:0000256" key="1">
    <source>
        <dbReference type="ARBA" id="ARBA00005417"/>
    </source>
</evidence>
<gene>
    <name evidence="6" type="ORF">DCR58_08380</name>
</gene>
<dbReference type="PANTHER" id="PTHR42798:SF7">
    <property type="entry name" value="ALPHA-D-RIBOSE 1-METHYLPHOSPHONATE 5-TRIPHOSPHATE SYNTHASE SUBUNIT PHNL"/>
    <property type="match status" value="1"/>
</dbReference>
<dbReference type="EMBL" id="DMUP01000197">
    <property type="protein sequence ID" value="HAR56785.1"/>
    <property type="molecule type" value="Genomic_DNA"/>
</dbReference>
<proteinExistence type="inferred from homology"/>
<reference evidence="6 7" key="1">
    <citation type="journal article" date="2018" name="Nat. Biotechnol.">
        <title>A standardized bacterial taxonomy based on genome phylogeny substantially revises the tree of life.</title>
        <authorList>
            <person name="Parks D.H."/>
            <person name="Chuvochina M."/>
            <person name="Waite D.W."/>
            <person name="Rinke C."/>
            <person name="Skarshewski A."/>
            <person name="Chaumeil P.A."/>
            <person name="Hugenholtz P."/>
        </authorList>
    </citation>
    <scope>NUCLEOTIDE SEQUENCE [LARGE SCALE GENOMIC DNA]</scope>
    <source>
        <strain evidence="6">UBA9360</strain>
    </source>
</reference>
<dbReference type="InterPro" id="IPR027417">
    <property type="entry name" value="P-loop_NTPase"/>
</dbReference>
<name>A0A348WQH3_9GAMM</name>
<dbReference type="RefSeq" id="WP_272977650.1">
    <property type="nucleotide sequence ID" value="NZ_DAIRLQ010000002.1"/>
</dbReference>
<evidence type="ECO:0000256" key="3">
    <source>
        <dbReference type="ARBA" id="ARBA00022741"/>
    </source>
</evidence>
<dbReference type="InterPro" id="IPR003439">
    <property type="entry name" value="ABC_transporter-like_ATP-bd"/>
</dbReference>
<dbReference type="Pfam" id="PF00005">
    <property type="entry name" value="ABC_tran"/>
    <property type="match status" value="1"/>
</dbReference>
<dbReference type="InterPro" id="IPR017911">
    <property type="entry name" value="MacB-like_ATP-bd"/>
</dbReference>
<dbReference type="InterPro" id="IPR003593">
    <property type="entry name" value="AAA+_ATPase"/>
</dbReference>
<evidence type="ECO:0000259" key="5">
    <source>
        <dbReference type="PROSITE" id="PS50893"/>
    </source>
</evidence>
<dbReference type="PROSITE" id="PS50893">
    <property type="entry name" value="ABC_TRANSPORTER_2"/>
    <property type="match status" value="1"/>
</dbReference>
<dbReference type="AlphaFoldDB" id="A0A348WQH3"/>
<dbReference type="Proteomes" id="UP000262878">
    <property type="component" value="Unassembled WGS sequence"/>
</dbReference>
<keyword evidence="4 6" id="KW-0067">ATP-binding</keyword>
<evidence type="ECO:0000313" key="6">
    <source>
        <dbReference type="EMBL" id="HAR56785.1"/>
    </source>
</evidence>
<keyword evidence="2" id="KW-0813">Transport</keyword>
<organism evidence="6 7">
    <name type="scientific">Idiomarina baltica</name>
    <dbReference type="NCBI Taxonomy" id="190892"/>
    <lineage>
        <taxon>Bacteria</taxon>
        <taxon>Pseudomonadati</taxon>
        <taxon>Pseudomonadota</taxon>
        <taxon>Gammaproteobacteria</taxon>
        <taxon>Alteromonadales</taxon>
        <taxon>Idiomarinaceae</taxon>
        <taxon>Idiomarina</taxon>
    </lineage>
</organism>
<dbReference type="GO" id="GO:0005524">
    <property type="term" value="F:ATP binding"/>
    <property type="evidence" value="ECO:0007669"/>
    <property type="project" value="UniProtKB-KW"/>
</dbReference>
<dbReference type="CDD" id="cd03255">
    <property type="entry name" value="ABC_MJ0796_LolCDE_FtsE"/>
    <property type="match status" value="1"/>
</dbReference>
<sequence>MAYAIEIDHLAFAWQGGQLTLDIPHWQVETGESVLLRGPSGSGKSTLLSLLAGINVAQQGNVSLLDQSLSNLSGRKRDRFRANHIGYIFQQFNLLPYLSALDNVLLATQFSPKRRQRVAESGQSAEQLAIQYLKRLGLSASQQQQAAANLSVGQQQRVAAARALLGAPELLIADEPTSALDSDRRDDFIKLLLELSEQNNTTVLFVTHDASLGQYFNRHVELSDINRAAGGSPHA</sequence>
<evidence type="ECO:0000256" key="4">
    <source>
        <dbReference type="ARBA" id="ARBA00022840"/>
    </source>
</evidence>
<dbReference type="STRING" id="314276.OS145_08046"/>
<dbReference type="Gene3D" id="3.40.50.300">
    <property type="entry name" value="P-loop containing nucleotide triphosphate hydrolases"/>
    <property type="match status" value="1"/>
</dbReference>
<evidence type="ECO:0000256" key="2">
    <source>
        <dbReference type="ARBA" id="ARBA00022448"/>
    </source>
</evidence>